<organism evidence="2 3">
    <name type="scientific">Natronorubrum sediminis</name>
    <dbReference type="NCBI Taxonomy" id="640943"/>
    <lineage>
        <taxon>Archaea</taxon>
        <taxon>Methanobacteriati</taxon>
        <taxon>Methanobacteriota</taxon>
        <taxon>Stenosarchaea group</taxon>
        <taxon>Halobacteria</taxon>
        <taxon>Halobacteriales</taxon>
        <taxon>Natrialbaceae</taxon>
        <taxon>Natronorubrum</taxon>
    </lineage>
</organism>
<proteinExistence type="predicted"/>
<evidence type="ECO:0000313" key="3">
    <source>
        <dbReference type="Proteomes" id="UP000199112"/>
    </source>
</evidence>
<sequence>MLDRDGRVVFGSLLAFVVILGTSTLIDGQFGVSLFDQPLLAFVVFAGVAIAIPQLYLAVVDDDPWSRERVQFATVTTAVLAIAFGADAEGGYYLVISTIGACSLLGLVAYEVYRWHRLTVDERPQQTQ</sequence>
<keyword evidence="1" id="KW-0812">Transmembrane</keyword>
<keyword evidence="1" id="KW-1133">Transmembrane helix</keyword>
<accession>A0A1H6G0P2</accession>
<keyword evidence="3" id="KW-1185">Reference proteome</keyword>
<feature type="transmembrane region" description="Helical" evidence="1">
    <location>
        <begin position="70"/>
        <end position="86"/>
    </location>
</feature>
<dbReference type="EMBL" id="FNWL01000002">
    <property type="protein sequence ID" value="SEH16657.1"/>
    <property type="molecule type" value="Genomic_DNA"/>
</dbReference>
<gene>
    <name evidence="2" type="ORF">SAMN04487967_2767</name>
</gene>
<keyword evidence="1" id="KW-0472">Membrane</keyword>
<evidence type="ECO:0000256" key="1">
    <source>
        <dbReference type="SAM" id="Phobius"/>
    </source>
</evidence>
<protein>
    <submittedName>
        <fullName evidence="2">Uncharacterized protein</fullName>
    </submittedName>
</protein>
<feature type="transmembrane region" description="Helical" evidence="1">
    <location>
        <begin position="7"/>
        <end position="26"/>
    </location>
</feature>
<dbReference type="Proteomes" id="UP000199112">
    <property type="component" value="Unassembled WGS sequence"/>
</dbReference>
<dbReference type="OrthoDB" id="201480at2157"/>
<evidence type="ECO:0000313" key="2">
    <source>
        <dbReference type="EMBL" id="SEH16657.1"/>
    </source>
</evidence>
<name>A0A1H6G0P2_9EURY</name>
<reference evidence="3" key="1">
    <citation type="submission" date="2016-10" db="EMBL/GenBank/DDBJ databases">
        <authorList>
            <person name="Varghese N."/>
            <person name="Submissions S."/>
        </authorList>
    </citation>
    <scope>NUCLEOTIDE SEQUENCE [LARGE SCALE GENOMIC DNA]</scope>
    <source>
        <strain evidence="3">CGMCC 1.8981</strain>
    </source>
</reference>
<dbReference type="AlphaFoldDB" id="A0A1H6G0P2"/>
<feature type="transmembrane region" description="Helical" evidence="1">
    <location>
        <begin position="92"/>
        <end position="113"/>
    </location>
</feature>
<dbReference type="RefSeq" id="WP_090507517.1">
    <property type="nucleotide sequence ID" value="NZ_FNWL01000002.1"/>
</dbReference>
<feature type="transmembrane region" description="Helical" evidence="1">
    <location>
        <begin position="38"/>
        <end position="58"/>
    </location>
</feature>